<evidence type="ECO:0000256" key="1">
    <source>
        <dbReference type="SAM" id="Phobius"/>
    </source>
</evidence>
<feature type="transmembrane region" description="Helical" evidence="1">
    <location>
        <begin position="6"/>
        <end position="26"/>
    </location>
</feature>
<accession>A0A6C0C521</accession>
<keyword evidence="1" id="KW-0812">Transmembrane</keyword>
<dbReference type="EMBL" id="MN739336">
    <property type="protein sequence ID" value="QHS99191.1"/>
    <property type="molecule type" value="Genomic_DNA"/>
</dbReference>
<keyword evidence="1" id="KW-0472">Membrane</keyword>
<dbReference type="AlphaFoldDB" id="A0A6C0C521"/>
<proteinExistence type="predicted"/>
<reference evidence="2" key="1">
    <citation type="journal article" date="2020" name="Nature">
        <title>Giant virus diversity and host interactions through global metagenomics.</title>
        <authorList>
            <person name="Schulz F."/>
            <person name="Roux S."/>
            <person name="Paez-Espino D."/>
            <person name="Jungbluth S."/>
            <person name="Walsh D.A."/>
            <person name="Denef V.J."/>
            <person name="McMahon K.D."/>
            <person name="Konstantinidis K.T."/>
            <person name="Eloe-Fadrosh E.A."/>
            <person name="Kyrpides N.C."/>
            <person name="Woyke T."/>
        </authorList>
    </citation>
    <scope>NUCLEOTIDE SEQUENCE</scope>
    <source>
        <strain evidence="2">GVMAG-M-3300020185-33</strain>
    </source>
</reference>
<evidence type="ECO:0008006" key="3">
    <source>
        <dbReference type="Google" id="ProtNLM"/>
    </source>
</evidence>
<evidence type="ECO:0000313" key="2">
    <source>
        <dbReference type="EMBL" id="QHS99191.1"/>
    </source>
</evidence>
<protein>
    <recommendedName>
        <fullName evidence="3">CPW-WPC domain-containing protein</fullName>
    </recommendedName>
</protein>
<keyword evidence="1" id="KW-1133">Transmembrane helix</keyword>
<organism evidence="2">
    <name type="scientific">viral metagenome</name>
    <dbReference type="NCBI Taxonomy" id="1070528"/>
    <lineage>
        <taxon>unclassified sequences</taxon>
        <taxon>metagenomes</taxon>
        <taxon>organismal metagenomes</taxon>
    </lineage>
</organism>
<name>A0A6C0C521_9ZZZZ</name>
<sequence length="113" mass="11894">MMFQKIVLIIALVSLIIALAVIGLLIKSSITSAKFPPEIGKCPDYFKASLSSDGTLVCGNPHNLGNCGAQNFTPTVGTDVTSIVSNCKKARNCGLTWDGVTNVQNNDTGSPYC</sequence>